<accession>A0A6A4NPY6</accession>
<dbReference type="GO" id="GO:0016787">
    <property type="term" value="F:hydrolase activity"/>
    <property type="evidence" value="ECO:0007669"/>
    <property type="project" value="UniProtKB-KW"/>
</dbReference>
<evidence type="ECO:0000313" key="1">
    <source>
        <dbReference type="EMBL" id="KAE9589684.1"/>
    </source>
</evidence>
<dbReference type="EMBL" id="WOCE01000021">
    <property type="protein sequence ID" value="KAE9589684.1"/>
    <property type="molecule type" value="Genomic_DNA"/>
</dbReference>
<name>A0A6A4NPY6_LUPAL</name>
<evidence type="ECO:0000313" key="2">
    <source>
        <dbReference type="Proteomes" id="UP000447434"/>
    </source>
</evidence>
<protein>
    <submittedName>
        <fullName evidence="1">Putative ubiquitinyl hydrolase 1</fullName>
    </submittedName>
</protein>
<reference evidence="2" key="1">
    <citation type="journal article" date="2020" name="Nat. Commun.">
        <title>Genome sequence of the cluster root forming white lupin.</title>
        <authorList>
            <person name="Hufnagel B."/>
            <person name="Marques A."/>
            <person name="Soriano A."/>
            <person name="Marques L."/>
            <person name="Divol F."/>
            <person name="Doumas P."/>
            <person name="Sallet E."/>
            <person name="Mancinotti D."/>
            <person name="Carrere S."/>
            <person name="Marande W."/>
            <person name="Arribat S."/>
            <person name="Keller J."/>
            <person name="Huneau C."/>
            <person name="Blein T."/>
            <person name="Aime D."/>
            <person name="Laguerre M."/>
            <person name="Taylor J."/>
            <person name="Schubert V."/>
            <person name="Nelson M."/>
            <person name="Geu-Flores F."/>
            <person name="Crespi M."/>
            <person name="Gallardo-Guerrero K."/>
            <person name="Delaux P.-M."/>
            <person name="Salse J."/>
            <person name="Berges H."/>
            <person name="Guyot R."/>
            <person name="Gouzy J."/>
            <person name="Peret B."/>
        </authorList>
    </citation>
    <scope>NUCLEOTIDE SEQUENCE [LARGE SCALE GENOMIC DNA]</scope>
    <source>
        <strain evidence="2">cv. Amiga</strain>
    </source>
</reference>
<organism evidence="1 2">
    <name type="scientific">Lupinus albus</name>
    <name type="common">White lupine</name>
    <name type="synonym">Lupinus termis</name>
    <dbReference type="NCBI Taxonomy" id="3870"/>
    <lineage>
        <taxon>Eukaryota</taxon>
        <taxon>Viridiplantae</taxon>
        <taxon>Streptophyta</taxon>
        <taxon>Embryophyta</taxon>
        <taxon>Tracheophyta</taxon>
        <taxon>Spermatophyta</taxon>
        <taxon>Magnoliopsida</taxon>
        <taxon>eudicotyledons</taxon>
        <taxon>Gunneridae</taxon>
        <taxon>Pentapetalae</taxon>
        <taxon>rosids</taxon>
        <taxon>fabids</taxon>
        <taxon>Fabales</taxon>
        <taxon>Fabaceae</taxon>
        <taxon>Papilionoideae</taxon>
        <taxon>50 kb inversion clade</taxon>
        <taxon>genistoids sensu lato</taxon>
        <taxon>core genistoids</taxon>
        <taxon>Genisteae</taxon>
        <taxon>Lupinus</taxon>
    </lineage>
</organism>
<dbReference type="OrthoDB" id="1436615at2759"/>
<dbReference type="AlphaFoldDB" id="A0A6A4NPY6"/>
<gene>
    <name evidence="1" type="ORF">Lalb_Chr21g0311571</name>
</gene>
<comment type="caution">
    <text evidence="1">The sequence shown here is derived from an EMBL/GenBank/DDBJ whole genome shotgun (WGS) entry which is preliminary data.</text>
</comment>
<sequence length="99" mass="10286">MDQDVLLEVSLDRDCSSNSGMDLMGNELALIPSEPPRSSVSIAGGSAMSNGHSIGSSFNLYQGSSAGSSLTSAGDKNGNVYRGEGVAWQDCRTWEIPAS</sequence>
<dbReference type="Proteomes" id="UP000447434">
    <property type="component" value="Chromosome 21"/>
</dbReference>
<keyword evidence="2" id="KW-1185">Reference proteome</keyword>
<proteinExistence type="predicted"/>
<keyword evidence="1" id="KW-0378">Hydrolase</keyword>